<proteinExistence type="predicted"/>
<dbReference type="RefSeq" id="WP_191073493.1">
    <property type="nucleotide sequence ID" value="NZ_JACTAG010000001.1"/>
</dbReference>
<accession>A0A927D389</accession>
<keyword evidence="1" id="KW-1133">Transmembrane helix</keyword>
<evidence type="ECO:0000313" key="3">
    <source>
        <dbReference type="EMBL" id="MBD3662457.1"/>
    </source>
</evidence>
<dbReference type="Proteomes" id="UP000635142">
    <property type="component" value="Unassembled WGS sequence"/>
</dbReference>
<evidence type="ECO:0000256" key="1">
    <source>
        <dbReference type="SAM" id="Phobius"/>
    </source>
</evidence>
<name>A0A927D389_9RHOB</name>
<evidence type="ECO:0000313" key="4">
    <source>
        <dbReference type="Proteomes" id="UP000635142"/>
    </source>
</evidence>
<comment type="caution">
    <text evidence="3">The sequence shown here is derived from an EMBL/GenBank/DDBJ whole genome shotgun (WGS) entry which is preliminary data.</text>
</comment>
<reference evidence="3" key="1">
    <citation type="submission" date="2020-08" db="EMBL/GenBank/DDBJ databases">
        <title>Sulfitobacter aestuariivivens sp. nov., isolated from a tidal flat.</title>
        <authorList>
            <person name="Park S."/>
            <person name="Yoon J.-H."/>
        </authorList>
    </citation>
    <scope>NUCLEOTIDE SEQUENCE</scope>
    <source>
        <strain evidence="3">TSTF-M16</strain>
    </source>
</reference>
<feature type="transmembrane region" description="Helical" evidence="1">
    <location>
        <begin position="27"/>
        <end position="45"/>
    </location>
</feature>
<feature type="domain" description="Ancillary SecYEG translocon subunit/Cell division coordinator CpoB TPR" evidence="2">
    <location>
        <begin position="29"/>
        <end position="205"/>
    </location>
</feature>
<evidence type="ECO:0000259" key="2">
    <source>
        <dbReference type="Pfam" id="PF09976"/>
    </source>
</evidence>
<organism evidence="3 4">
    <name type="scientific">Sulfitobacter aestuariivivens</name>
    <dbReference type="NCBI Taxonomy" id="2766981"/>
    <lineage>
        <taxon>Bacteria</taxon>
        <taxon>Pseudomonadati</taxon>
        <taxon>Pseudomonadota</taxon>
        <taxon>Alphaproteobacteria</taxon>
        <taxon>Rhodobacterales</taxon>
        <taxon>Roseobacteraceae</taxon>
        <taxon>Sulfitobacter</taxon>
    </lineage>
</organism>
<keyword evidence="1" id="KW-0472">Membrane</keyword>
<gene>
    <name evidence="3" type="ORF">H9Q16_00825</name>
</gene>
<keyword evidence="4" id="KW-1185">Reference proteome</keyword>
<protein>
    <submittedName>
        <fullName evidence="3">Tetratricopeptide repeat protein</fullName>
    </submittedName>
</protein>
<dbReference type="InterPro" id="IPR018704">
    <property type="entry name" value="SecYEG/CpoB_TPR"/>
</dbReference>
<dbReference type="EMBL" id="JACTAG010000001">
    <property type="protein sequence ID" value="MBD3662457.1"/>
    <property type="molecule type" value="Genomic_DNA"/>
</dbReference>
<sequence length="233" mass="24973">MSDTDSFIDEVNEEVRRDRLYGYLRRYGWIAILAIVLIVGGAAWSEYQKAQARAQAEALGDAMLAALANDEGVSRVDALEAIDAPDRATGAVLRLLTAAEQADAGRTEDAVATLDAIASDGDVSAIYRQIAQFKSLTLQSDQTPVEDRLLAFESMAQPGNPMRLLAEEQIALIEIAQGKDTEAIARYQAIQEDAEVSSDLQQRALQVIVALGGEPELADDETSDAGTVSGSDN</sequence>
<keyword evidence="1" id="KW-0812">Transmembrane</keyword>
<dbReference type="AlphaFoldDB" id="A0A927D389"/>
<dbReference type="Pfam" id="PF09976">
    <property type="entry name" value="TPR_21"/>
    <property type="match status" value="1"/>
</dbReference>